<keyword evidence="2" id="KW-0808">Transferase</keyword>
<feature type="domain" description="Carbohydrate kinase FGGY C-terminal" evidence="9">
    <location>
        <begin position="259"/>
        <end position="449"/>
    </location>
</feature>
<keyword evidence="3" id="KW-0547">Nucleotide-binding</keyword>
<gene>
    <name evidence="10" type="ORF">DFR64_3120</name>
</gene>
<dbReference type="OrthoDB" id="9761504at2"/>
<evidence type="ECO:0000256" key="4">
    <source>
        <dbReference type="ARBA" id="ARBA00022777"/>
    </source>
</evidence>
<sequence>MTSSHHYLAIDLGAESGRAMHATLADGRLSIEEIHRFINLPVRVPDGFHWDALHQWSEIKAGMAVAARSGLKYSSIGLDTWGVDFGLLDRNGALLGNPFYYRDARTDGMIEESLKRLTREQIFTKTGAQFSSFNTLNQLLSMALDKSPFFEIAEVLLTMPDLFNYWMSGVVANEFTNATTTQCLNPLTHDWDRDVLAAMDIPARLFRPVINPGTVLGQLLPNVAADTGLKDVSVVAPACHDTGSAVVAVPMQNSDCAWISSGTWSIIGAEVPEPNLSEKALAYNFANEGSVFGAWRLLKNVVGLWIVQECRRYWKKHGEDLNYTELTQMAEEAKPFLAVIDPDNDLFIYPGRMPEKIQEYCAETGQAVPQTKGEILRVVLESLALKYRFVFGRLEELVGKHLNPIHIIGGGSQNRLLNQFTADSTGRTVVTGPVEATAVGNVLMQAIALGHLGSLAEARALVRASCDVETYQPGNPAQWDQAYSTLLDLIK</sequence>
<name>A0A347ZPI6_9CHLR</name>
<dbReference type="Pfam" id="PF00370">
    <property type="entry name" value="FGGY_N"/>
    <property type="match status" value="1"/>
</dbReference>
<keyword evidence="5" id="KW-0067">ATP-binding</keyword>
<dbReference type="SUPFAM" id="SSF53067">
    <property type="entry name" value="Actin-like ATPase domain"/>
    <property type="match status" value="2"/>
</dbReference>
<dbReference type="CDD" id="cd07771">
    <property type="entry name" value="ASKHA_NBD_FGGY_RhaB-like"/>
    <property type="match status" value="1"/>
</dbReference>
<dbReference type="GO" id="GO:0006071">
    <property type="term" value="P:glycerol metabolic process"/>
    <property type="evidence" value="ECO:0007669"/>
    <property type="project" value="TreeGrafter"/>
</dbReference>
<dbReference type="EMBL" id="QUMS01000006">
    <property type="protein sequence ID" value="REG04768.1"/>
    <property type="molecule type" value="Genomic_DNA"/>
</dbReference>
<dbReference type="InterPro" id="IPR018484">
    <property type="entry name" value="FGGY_N"/>
</dbReference>
<dbReference type="InterPro" id="IPR018485">
    <property type="entry name" value="FGGY_C"/>
</dbReference>
<feature type="domain" description="Carbohydrate kinase FGGY N-terminal" evidence="8">
    <location>
        <begin position="7"/>
        <end position="247"/>
    </location>
</feature>
<evidence type="ECO:0000256" key="1">
    <source>
        <dbReference type="ARBA" id="ARBA00009156"/>
    </source>
</evidence>
<dbReference type="GO" id="GO:0005829">
    <property type="term" value="C:cytosol"/>
    <property type="evidence" value="ECO:0007669"/>
    <property type="project" value="TreeGrafter"/>
</dbReference>
<dbReference type="PANTHER" id="PTHR10196:SF93">
    <property type="entry name" value="L-RHAMNULOKINASE"/>
    <property type="match status" value="1"/>
</dbReference>
<dbReference type="GO" id="GO:0008993">
    <property type="term" value="F:rhamnulokinase activity"/>
    <property type="evidence" value="ECO:0007669"/>
    <property type="project" value="InterPro"/>
</dbReference>
<evidence type="ECO:0000259" key="8">
    <source>
        <dbReference type="Pfam" id="PF00370"/>
    </source>
</evidence>
<keyword evidence="6" id="KW-1015">Disulfide bond</keyword>
<dbReference type="Proteomes" id="UP000256388">
    <property type="component" value="Unassembled WGS sequence"/>
</dbReference>
<evidence type="ECO:0000259" key="9">
    <source>
        <dbReference type="Pfam" id="PF02782"/>
    </source>
</evidence>
<dbReference type="Pfam" id="PF02782">
    <property type="entry name" value="FGGY_C"/>
    <property type="match status" value="1"/>
</dbReference>
<dbReference type="GO" id="GO:0019301">
    <property type="term" value="P:rhamnose catabolic process"/>
    <property type="evidence" value="ECO:0007669"/>
    <property type="project" value="InterPro"/>
</dbReference>
<comment type="similarity">
    <text evidence="1">Belongs to the FGGY kinase family.</text>
</comment>
<evidence type="ECO:0000256" key="7">
    <source>
        <dbReference type="ARBA" id="ARBA00023308"/>
    </source>
</evidence>
<comment type="caution">
    <text evidence="10">The sequence shown here is derived from an EMBL/GenBank/DDBJ whole genome shotgun (WGS) entry which is preliminary data.</text>
</comment>
<dbReference type="InterPro" id="IPR013449">
    <property type="entry name" value="Rhamnulokinase"/>
</dbReference>
<keyword evidence="11" id="KW-1185">Reference proteome</keyword>
<organism evidence="10 11">
    <name type="scientific">Pelolinea submarina</name>
    <dbReference type="NCBI Taxonomy" id="913107"/>
    <lineage>
        <taxon>Bacteria</taxon>
        <taxon>Bacillati</taxon>
        <taxon>Chloroflexota</taxon>
        <taxon>Anaerolineae</taxon>
        <taxon>Anaerolineales</taxon>
        <taxon>Anaerolineaceae</taxon>
        <taxon>Pelolinea</taxon>
    </lineage>
</organism>
<dbReference type="PANTHER" id="PTHR10196">
    <property type="entry name" value="SUGAR KINASE"/>
    <property type="match status" value="1"/>
</dbReference>
<evidence type="ECO:0000256" key="3">
    <source>
        <dbReference type="ARBA" id="ARBA00022741"/>
    </source>
</evidence>
<reference evidence="10 11" key="1">
    <citation type="submission" date="2018-08" db="EMBL/GenBank/DDBJ databases">
        <title>Genomic Encyclopedia of Type Strains, Phase IV (KMG-IV): sequencing the most valuable type-strain genomes for metagenomic binning, comparative biology and taxonomic classification.</title>
        <authorList>
            <person name="Goeker M."/>
        </authorList>
    </citation>
    <scope>NUCLEOTIDE SEQUENCE [LARGE SCALE GENOMIC DNA]</scope>
    <source>
        <strain evidence="10 11">DSM 23923</strain>
    </source>
</reference>
<keyword evidence="4 10" id="KW-0418">Kinase</keyword>
<evidence type="ECO:0000256" key="2">
    <source>
        <dbReference type="ARBA" id="ARBA00022679"/>
    </source>
</evidence>
<evidence type="ECO:0000313" key="10">
    <source>
        <dbReference type="EMBL" id="REG04768.1"/>
    </source>
</evidence>
<keyword evidence="7" id="KW-0684">Rhamnose metabolism</keyword>
<dbReference type="InterPro" id="IPR043129">
    <property type="entry name" value="ATPase_NBD"/>
</dbReference>
<dbReference type="GO" id="GO:0004370">
    <property type="term" value="F:glycerol kinase activity"/>
    <property type="evidence" value="ECO:0007669"/>
    <property type="project" value="TreeGrafter"/>
</dbReference>
<dbReference type="RefSeq" id="WP_116226360.1">
    <property type="nucleotide sequence ID" value="NZ_AP018437.1"/>
</dbReference>
<dbReference type="Gene3D" id="3.30.420.40">
    <property type="match status" value="2"/>
</dbReference>
<proteinExistence type="inferred from homology"/>
<dbReference type="GO" id="GO:0005524">
    <property type="term" value="F:ATP binding"/>
    <property type="evidence" value="ECO:0007669"/>
    <property type="project" value="UniProtKB-KW"/>
</dbReference>
<protein>
    <submittedName>
        <fullName evidence="10">Rhamnulokinase</fullName>
    </submittedName>
</protein>
<evidence type="ECO:0000256" key="5">
    <source>
        <dbReference type="ARBA" id="ARBA00022840"/>
    </source>
</evidence>
<evidence type="ECO:0000313" key="11">
    <source>
        <dbReference type="Proteomes" id="UP000256388"/>
    </source>
</evidence>
<dbReference type="AlphaFoldDB" id="A0A347ZPI6"/>
<evidence type="ECO:0000256" key="6">
    <source>
        <dbReference type="ARBA" id="ARBA00023157"/>
    </source>
</evidence>
<accession>A0A347ZPI6</accession>